<gene>
    <name evidence="1" type="ORF">FH965_23265</name>
</gene>
<accession>A0A516RBU8</accession>
<evidence type="ECO:0000313" key="2">
    <source>
        <dbReference type="Proteomes" id="UP000316806"/>
    </source>
</evidence>
<sequence>MAILPDDFFNSVDSEIGSPWIGLPVKAAAVAALLFITVELARWAAIYFWSSVTTRIEFRAWVDGPIRSAGKIGVDIRIPGWRNGIPRSVFLLPQKTPIRLFHYMRARRLVRLISSRRFKAMAARRNLVGRLAEIPMRVVRVLAKRPIVLGCAAFLVYDYERPGRLEGDLDRILSSIPQVAEQRTWIPVAVLVVGLVAASRSSPLVDRVRARDEAAKDANRMLTELLAKLRELQVAVTLCHETLPSCRQTYFDGLCDSYEMRRVWSPSFGFERAYPSLANSLNKGLDGPEFQRARIAMAAVNVQLNAIRDKGLSPVVLRMLSPVSVALRDCGLHWQLNFSWSRRDEEIPSVFDFDWMMRRGENVERQISRLDAYELPCRIDATLTEEAYRLDGFILRSVLNEFQIERICKFLQKRIHGTTLTRLLGGAGAK</sequence>
<organism evidence="1 2">
    <name type="scientific">Streptomyces spectabilis</name>
    <dbReference type="NCBI Taxonomy" id="68270"/>
    <lineage>
        <taxon>Bacteria</taxon>
        <taxon>Bacillati</taxon>
        <taxon>Actinomycetota</taxon>
        <taxon>Actinomycetes</taxon>
        <taxon>Kitasatosporales</taxon>
        <taxon>Streptomycetaceae</taxon>
        <taxon>Streptomyces</taxon>
    </lineage>
</organism>
<dbReference type="Proteomes" id="UP000316806">
    <property type="component" value="Chromosome"/>
</dbReference>
<dbReference type="AlphaFoldDB" id="A0A516RBU8"/>
<name>A0A516RBU8_STRST</name>
<dbReference type="EMBL" id="CP040916">
    <property type="protein sequence ID" value="QDQ13121.1"/>
    <property type="molecule type" value="Genomic_DNA"/>
</dbReference>
<dbReference type="RefSeq" id="WP_144320426.1">
    <property type="nucleotide sequence ID" value="NZ_CP040916.1"/>
</dbReference>
<evidence type="ECO:0000313" key="1">
    <source>
        <dbReference type="EMBL" id="QDQ13121.1"/>
    </source>
</evidence>
<protein>
    <submittedName>
        <fullName evidence="1">Uncharacterized protein</fullName>
    </submittedName>
</protein>
<reference evidence="1 2" key="1">
    <citation type="journal article" date="2019" name="J. Ind. Microbiol. Biotechnol.">
        <title>The complete genomic sequence of Streptomyces spectabilis NRRL-2792 and identification of secondary metabolite biosynthetic gene clusters.</title>
        <authorList>
            <person name="Sinha A."/>
            <person name="Phillips-Salemka S."/>
            <person name="Niraula T.A."/>
            <person name="Short K.A."/>
            <person name="Niraula N.P."/>
        </authorList>
    </citation>
    <scope>NUCLEOTIDE SEQUENCE [LARGE SCALE GENOMIC DNA]</scope>
    <source>
        <strain evidence="1 2">NRRL 2792</strain>
    </source>
</reference>
<proteinExistence type="predicted"/>